<evidence type="ECO:0000256" key="9">
    <source>
        <dbReference type="ARBA" id="ARBA00023102"/>
    </source>
</evidence>
<keyword evidence="8 12" id="KW-0560">Oxidoreductase</keyword>
<dbReference type="AlphaFoldDB" id="A0A5E4LMY0"/>
<dbReference type="FunFam" id="3.40.50.720:FF:000094">
    <property type="entry name" value="Bifunctional protein FolD"/>
    <property type="match status" value="1"/>
</dbReference>
<dbReference type="CDD" id="cd01080">
    <property type="entry name" value="NAD_bind_m-THF_DH_Cyclohyd"/>
    <property type="match status" value="1"/>
</dbReference>
<dbReference type="EMBL" id="CABMJJ010000003">
    <property type="protein sequence ID" value="VVC02881.1"/>
    <property type="molecule type" value="Genomic_DNA"/>
</dbReference>
<dbReference type="HAMAP" id="MF_01576">
    <property type="entry name" value="THF_DHG_CYH"/>
    <property type="match status" value="1"/>
</dbReference>
<comment type="caution">
    <text evidence="15">The sequence shown here is derived from an EMBL/GenBank/DDBJ whole genome shotgun (WGS) entry which is preliminary data.</text>
</comment>
<dbReference type="UniPathway" id="UPA00193"/>
<evidence type="ECO:0000256" key="5">
    <source>
        <dbReference type="ARBA" id="ARBA00022755"/>
    </source>
</evidence>
<dbReference type="InterPro" id="IPR020630">
    <property type="entry name" value="THF_DH/CycHdrlase_cat_dom"/>
</dbReference>
<dbReference type="GO" id="GO:0004488">
    <property type="term" value="F:methylenetetrahydrofolate dehydrogenase (NADP+) activity"/>
    <property type="evidence" value="ECO:0007669"/>
    <property type="project" value="UniProtKB-UniRule"/>
</dbReference>
<evidence type="ECO:0000256" key="2">
    <source>
        <dbReference type="ARBA" id="ARBA00011738"/>
    </source>
</evidence>
<keyword evidence="11 12" id="KW-0511">Multifunctional enzyme</keyword>
<keyword evidence="3 12" id="KW-0554">One-carbon metabolism</keyword>
<keyword evidence="10 12" id="KW-0486">Methionine biosynthesis</keyword>
<evidence type="ECO:0000256" key="6">
    <source>
        <dbReference type="ARBA" id="ARBA00022801"/>
    </source>
</evidence>
<evidence type="ECO:0000256" key="12">
    <source>
        <dbReference type="HAMAP-Rule" id="MF_01576"/>
    </source>
</evidence>
<dbReference type="InterPro" id="IPR020631">
    <property type="entry name" value="THF_DH/CycHdrlase_NAD-bd_dom"/>
</dbReference>
<keyword evidence="6 12" id="KW-0378">Hydrolase</keyword>
<name>A0A5E4LMY0_9ARCH</name>
<dbReference type="GO" id="GO:0005829">
    <property type="term" value="C:cytosol"/>
    <property type="evidence" value="ECO:0007669"/>
    <property type="project" value="TreeGrafter"/>
</dbReference>
<dbReference type="Proteomes" id="UP000789941">
    <property type="component" value="Unassembled WGS sequence"/>
</dbReference>
<proteinExistence type="inferred from homology"/>
<dbReference type="EC" id="3.5.4.9" evidence="12"/>
<dbReference type="SUPFAM" id="SSF53223">
    <property type="entry name" value="Aminoacid dehydrogenase-like, N-terminal domain"/>
    <property type="match status" value="1"/>
</dbReference>
<evidence type="ECO:0000256" key="3">
    <source>
        <dbReference type="ARBA" id="ARBA00022563"/>
    </source>
</evidence>
<dbReference type="FunFam" id="3.40.50.10860:FF:000005">
    <property type="entry name" value="C-1-tetrahydrofolate synthase, cytoplasmic, putative"/>
    <property type="match status" value="1"/>
</dbReference>
<protein>
    <recommendedName>
        <fullName evidence="12">Bifunctional protein FolD</fullName>
    </recommendedName>
    <domain>
        <recommendedName>
            <fullName evidence="12">Methylenetetrahydrofolate dehydrogenase</fullName>
            <ecNumber evidence="12">1.5.1.5</ecNumber>
        </recommendedName>
    </domain>
    <domain>
        <recommendedName>
            <fullName evidence="12">Methenyltetrahydrofolate cyclohydrolase</fullName>
            <ecNumber evidence="12">3.5.4.9</ecNumber>
        </recommendedName>
    </domain>
</protein>
<feature type="domain" description="Tetrahydrofolate dehydrogenase/cyclohydrolase catalytic" evidence="13">
    <location>
        <begin position="5"/>
        <end position="116"/>
    </location>
</feature>
<dbReference type="Gene3D" id="3.40.50.720">
    <property type="entry name" value="NAD(P)-binding Rossmann-like Domain"/>
    <property type="match status" value="1"/>
</dbReference>
<dbReference type="Pfam" id="PF00763">
    <property type="entry name" value="THF_DHG_CYH"/>
    <property type="match status" value="1"/>
</dbReference>
<evidence type="ECO:0000256" key="8">
    <source>
        <dbReference type="ARBA" id="ARBA00023002"/>
    </source>
</evidence>
<evidence type="ECO:0000259" key="14">
    <source>
        <dbReference type="Pfam" id="PF02882"/>
    </source>
</evidence>
<keyword evidence="9 12" id="KW-0368">Histidine biosynthesis</keyword>
<dbReference type="PANTHER" id="PTHR48099:SF5">
    <property type="entry name" value="C-1-TETRAHYDROFOLATE SYNTHASE, CYTOPLASMIC"/>
    <property type="match status" value="1"/>
</dbReference>
<comment type="similarity">
    <text evidence="12">Belongs to the tetrahydrofolate dehydrogenase/cyclohydrolase family.</text>
</comment>
<dbReference type="GO" id="GO:0000105">
    <property type="term" value="P:L-histidine biosynthetic process"/>
    <property type="evidence" value="ECO:0007669"/>
    <property type="project" value="UniProtKB-KW"/>
</dbReference>
<comment type="catalytic activity">
    <reaction evidence="12">
        <text>(6R)-5,10-methenyltetrahydrofolate + H2O = (6R)-10-formyltetrahydrofolate + H(+)</text>
        <dbReference type="Rhea" id="RHEA:23700"/>
        <dbReference type="ChEBI" id="CHEBI:15377"/>
        <dbReference type="ChEBI" id="CHEBI:15378"/>
        <dbReference type="ChEBI" id="CHEBI:57455"/>
        <dbReference type="ChEBI" id="CHEBI:195366"/>
        <dbReference type="EC" id="3.5.4.9"/>
    </reaction>
</comment>
<dbReference type="GO" id="GO:0009086">
    <property type="term" value="P:methionine biosynthetic process"/>
    <property type="evidence" value="ECO:0007669"/>
    <property type="project" value="UniProtKB-KW"/>
</dbReference>
<keyword evidence="5 12" id="KW-0658">Purine biosynthesis</keyword>
<dbReference type="GO" id="GO:0035999">
    <property type="term" value="P:tetrahydrofolate interconversion"/>
    <property type="evidence" value="ECO:0007669"/>
    <property type="project" value="UniProtKB-UniRule"/>
</dbReference>
<dbReference type="Pfam" id="PF02882">
    <property type="entry name" value="THF_DHG_CYH_C"/>
    <property type="match status" value="1"/>
</dbReference>
<feature type="domain" description="Tetrahydrofolate dehydrogenase/cyclohydrolase NAD(P)-binding" evidence="14">
    <location>
        <begin position="136"/>
        <end position="275"/>
    </location>
</feature>
<keyword evidence="7 12" id="KW-0521">NADP</keyword>
<sequence>MYKSLTGKEPAASIMEDTKKLLSKLKRKPRLAIVLAGNDPASEVYVKKKIKRADEVGIETRLEKLPENISEKSLIDLVHKLNTDDSVDGFIVQYPLPKHINYFTVVETIDPKKDVDGWTSTNIGKMFLGFGDSFLPATPIGVIRMLEFYGVDLVGKNATVIGRGNVVGKPLAFLLLARHATVTICHSKTKNLAEHTRTADILVSAAGVPGLVKADMVKEGAFVIDVGTTRVGDRIRGDVDYENVIKKANCSPVPHGVGPMTIAMLLHNTVKAAKMRL</sequence>
<dbReference type="PANTHER" id="PTHR48099">
    <property type="entry name" value="C-1-TETRAHYDROFOLATE SYNTHASE, CYTOPLASMIC-RELATED"/>
    <property type="match status" value="1"/>
</dbReference>
<evidence type="ECO:0000256" key="4">
    <source>
        <dbReference type="ARBA" id="ARBA00022605"/>
    </source>
</evidence>
<feature type="binding site" evidence="12">
    <location>
        <begin position="162"/>
        <end position="164"/>
    </location>
    <ligand>
        <name>NADP(+)</name>
        <dbReference type="ChEBI" id="CHEBI:58349"/>
    </ligand>
</feature>
<gene>
    <name evidence="12 15" type="primary">folD</name>
    <name evidence="15" type="ORF">LFW2832_01289</name>
</gene>
<dbReference type="GO" id="GO:0006164">
    <property type="term" value="P:purine nucleotide biosynthetic process"/>
    <property type="evidence" value="ECO:0007669"/>
    <property type="project" value="UniProtKB-KW"/>
</dbReference>
<evidence type="ECO:0000259" key="13">
    <source>
        <dbReference type="Pfam" id="PF00763"/>
    </source>
</evidence>
<comment type="pathway">
    <text evidence="1 12">One-carbon metabolism; tetrahydrofolate interconversion.</text>
</comment>
<evidence type="ECO:0000313" key="16">
    <source>
        <dbReference type="Proteomes" id="UP000789941"/>
    </source>
</evidence>
<accession>A0A5E4LMY0</accession>
<dbReference type="InterPro" id="IPR000672">
    <property type="entry name" value="THF_DH/CycHdrlase"/>
</dbReference>
<evidence type="ECO:0000256" key="10">
    <source>
        <dbReference type="ARBA" id="ARBA00023167"/>
    </source>
</evidence>
<dbReference type="InterPro" id="IPR046346">
    <property type="entry name" value="Aminoacid_DH-like_N_sf"/>
</dbReference>
<dbReference type="PRINTS" id="PR00085">
    <property type="entry name" value="THFDHDRGNASE"/>
</dbReference>
<comment type="subunit">
    <text evidence="2 12">Homodimer.</text>
</comment>
<comment type="catalytic activity">
    <reaction evidence="12">
        <text>(6R)-5,10-methylene-5,6,7,8-tetrahydrofolate + NADP(+) = (6R)-5,10-methenyltetrahydrofolate + NADPH</text>
        <dbReference type="Rhea" id="RHEA:22812"/>
        <dbReference type="ChEBI" id="CHEBI:15636"/>
        <dbReference type="ChEBI" id="CHEBI:57455"/>
        <dbReference type="ChEBI" id="CHEBI:57783"/>
        <dbReference type="ChEBI" id="CHEBI:58349"/>
        <dbReference type="EC" id="1.5.1.5"/>
    </reaction>
</comment>
<evidence type="ECO:0000256" key="11">
    <source>
        <dbReference type="ARBA" id="ARBA00023268"/>
    </source>
</evidence>
<comment type="function">
    <text evidence="12">Catalyzes the oxidation of 5,10-methylenetetrahydrofolate to 5,10-methenyltetrahydrofolate and then the hydrolysis of 5,10-methenyltetrahydrofolate to 10-formyltetrahydrofolate.</text>
</comment>
<comment type="caution">
    <text evidence="12">Lacks conserved residue(s) required for the propagation of feature annotation.</text>
</comment>
<evidence type="ECO:0000256" key="7">
    <source>
        <dbReference type="ARBA" id="ARBA00022857"/>
    </source>
</evidence>
<dbReference type="InterPro" id="IPR036291">
    <property type="entry name" value="NAD(P)-bd_dom_sf"/>
</dbReference>
<dbReference type="GO" id="GO:0004477">
    <property type="term" value="F:methenyltetrahydrofolate cyclohydrolase activity"/>
    <property type="evidence" value="ECO:0007669"/>
    <property type="project" value="UniProtKB-UniRule"/>
</dbReference>
<evidence type="ECO:0000256" key="1">
    <source>
        <dbReference type="ARBA" id="ARBA00004777"/>
    </source>
</evidence>
<keyword evidence="4 12" id="KW-0028">Amino-acid biosynthesis</keyword>
<dbReference type="Gene3D" id="3.40.50.10860">
    <property type="entry name" value="Leucine Dehydrogenase, chain A, domain 1"/>
    <property type="match status" value="1"/>
</dbReference>
<feature type="binding site" evidence="12">
    <location>
        <position position="228"/>
    </location>
    <ligand>
        <name>NADP(+)</name>
        <dbReference type="ChEBI" id="CHEBI:58349"/>
    </ligand>
</feature>
<dbReference type="EC" id="1.5.1.5" evidence="12"/>
<organism evidence="15 16">
    <name type="scientific">Candidatus Bilamarchaeum dharawalense</name>
    <dbReference type="NCBI Taxonomy" id="2885759"/>
    <lineage>
        <taxon>Archaea</taxon>
        <taxon>Candidatus Micrarchaeota</taxon>
        <taxon>Candidatus Micrarchaeia</taxon>
        <taxon>Candidatus Anstonellales</taxon>
        <taxon>Candidatus Bilamarchaeaceae</taxon>
        <taxon>Candidatus Bilamarchaeum</taxon>
    </lineage>
</organism>
<evidence type="ECO:0000313" key="15">
    <source>
        <dbReference type="EMBL" id="VVC02881.1"/>
    </source>
</evidence>
<dbReference type="SUPFAM" id="SSF51735">
    <property type="entry name" value="NAD(P)-binding Rossmann-fold domains"/>
    <property type="match status" value="1"/>
</dbReference>
<reference evidence="15 16" key="1">
    <citation type="submission" date="2019-08" db="EMBL/GenBank/DDBJ databases">
        <authorList>
            <person name="Vazquez-Campos X."/>
        </authorList>
    </citation>
    <scope>NUCLEOTIDE SEQUENCE [LARGE SCALE GENOMIC DNA]</scope>
    <source>
        <strain evidence="15">LFW-283_2</strain>
    </source>
</reference>